<name>A0ABW7AH32_9ACTN</name>
<accession>A0ABW7AH32</accession>
<feature type="signal peptide" evidence="1">
    <location>
        <begin position="1"/>
        <end position="29"/>
    </location>
</feature>
<dbReference type="EMBL" id="JBICRM010000011">
    <property type="protein sequence ID" value="MFG1705503.1"/>
    <property type="molecule type" value="Genomic_DNA"/>
</dbReference>
<evidence type="ECO:0000256" key="1">
    <source>
        <dbReference type="SAM" id="SignalP"/>
    </source>
</evidence>
<evidence type="ECO:0008006" key="4">
    <source>
        <dbReference type="Google" id="ProtNLM"/>
    </source>
</evidence>
<gene>
    <name evidence="2" type="ORF">ACFLIM_20130</name>
</gene>
<sequence length="234" mass="23532">MSSRKIRSIMAVATLTAGVSWLAVAPATADTCADAEPSLLSSTAAATYCDEHTTLRVNDGGLGSSRMVTSESNKLAMAAGELARRLGLTGLATGKSVLGVADLGGVAANWGMPSLASASPALFPTMPGPAGMRDLSTMAGIPALPALPELPSTPLQAKLPAEMSLGQAPYHNRIAGSGIESPLDLERPVSEVGAEVIGTLLPKAVESVEGTSMLPGGQPVADGFTGLTQGLGLR</sequence>
<organism evidence="2 3">
    <name type="scientific">Nonomuraea marmarensis</name>
    <dbReference type="NCBI Taxonomy" id="3351344"/>
    <lineage>
        <taxon>Bacteria</taxon>
        <taxon>Bacillati</taxon>
        <taxon>Actinomycetota</taxon>
        <taxon>Actinomycetes</taxon>
        <taxon>Streptosporangiales</taxon>
        <taxon>Streptosporangiaceae</taxon>
        <taxon>Nonomuraea</taxon>
    </lineage>
</organism>
<proteinExistence type="predicted"/>
<keyword evidence="3" id="KW-1185">Reference proteome</keyword>
<evidence type="ECO:0000313" key="2">
    <source>
        <dbReference type="EMBL" id="MFG1705503.1"/>
    </source>
</evidence>
<feature type="chain" id="PRO_5046716410" description="Secreted protein" evidence="1">
    <location>
        <begin position="30"/>
        <end position="234"/>
    </location>
</feature>
<dbReference type="Proteomes" id="UP001603978">
    <property type="component" value="Unassembled WGS sequence"/>
</dbReference>
<comment type="caution">
    <text evidence="2">The sequence shown here is derived from an EMBL/GenBank/DDBJ whole genome shotgun (WGS) entry which is preliminary data.</text>
</comment>
<reference evidence="2 3" key="1">
    <citation type="submission" date="2024-10" db="EMBL/GenBank/DDBJ databases">
        <authorList>
            <person name="Topkara A.R."/>
            <person name="Saygin H."/>
        </authorList>
    </citation>
    <scope>NUCLEOTIDE SEQUENCE [LARGE SCALE GENOMIC DNA]</scope>
    <source>
        <strain evidence="2 3">M3C6</strain>
    </source>
</reference>
<evidence type="ECO:0000313" key="3">
    <source>
        <dbReference type="Proteomes" id="UP001603978"/>
    </source>
</evidence>
<keyword evidence="1" id="KW-0732">Signal</keyword>
<protein>
    <recommendedName>
        <fullName evidence="4">Secreted protein</fullName>
    </recommendedName>
</protein>